<sequence length="55" mass="6003">MNEFIGVVIGVLISISVITNLHLSENKAHSKDDSKKLLSGGMIHGRKSKKSKNQN</sequence>
<dbReference type="Proteomes" id="UP000000212">
    <property type="component" value="Chromosome"/>
</dbReference>
<keyword evidence="2" id="KW-0812">Transmembrane</keyword>
<dbReference type="HOGENOM" id="CLU_3059751_0_0_9"/>
<feature type="compositionally biased region" description="Basic residues" evidence="1">
    <location>
        <begin position="44"/>
        <end position="55"/>
    </location>
</feature>
<reference evidence="4" key="1">
    <citation type="journal article" date="2013" name="Genome Announc.">
        <title>Complete Chromosome Sequence of Carnobacterium maltaromaticum LMA 28.</title>
        <authorList>
            <person name="Cailliez-Grimal C."/>
            <person name="Chaillou S."/>
            <person name="Anba-Mondoloni J."/>
            <person name="Loux V."/>
            <person name="Afzal M.I."/>
            <person name="Rahman A."/>
            <person name="Kergourlay G."/>
            <person name="Champomier-Verges M.C."/>
            <person name="Zagorec M."/>
            <person name="Dalgaard P."/>
            <person name="Leisner J.J."/>
            <person name="Prevost H."/>
            <person name="Revol-Junelles A.M."/>
            <person name="Borges F."/>
        </authorList>
    </citation>
    <scope>NUCLEOTIDE SEQUENCE</scope>
    <source>
        <strain evidence="4">LMA28</strain>
    </source>
</reference>
<protein>
    <submittedName>
        <fullName evidence="3">Uncharacterized protein</fullName>
    </submittedName>
</protein>
<keyword evidence="2" id="KW-0472">Membrane</keyword>
<keyword evidence="2" id="KW-1133">Transmembrane helix</keyword>
<accession>K8ERZ5</accession>
<organism evidence="3 4">
    <name type="scientific">Carnobacterium maltaromaticum LMA28</name>
    <dbReference type="NCBI Taxonomy" id="1234679"/>
    <lineage>
        <taxon>Bacteria</taxon>
        <taxon>Bacillati</taxon>
        <taxon>Bacillota</taxon>
        <taxon>Bacilli</taxon>
        <taxon>Lactobacillales</taxon>
        <taxon>Carnobacteriaceae</taxon>
        <taxon>Carnobacterium</taxon>
    </lineage>
</organism>
<feature type="transmembrane region" description="Helical" evidence="2">
    <location>
        <begin position="6"/>
        <end position="23"/>
    </location>
</feature>
<evidence type="ECO:0000313" key="4">
    <source>
        <dbReference type="Proteomes" id="UP000000212"/>
    </source>
</evidence>
<dbReference type="EMBL" id="HE999757">
    <property type="protein sequence ID" value="CCO11326.2"/>
    <property type="molecule type" value="Genomic_DNA"/>
</dbReference>
<gene>
    <name evidence="3" type="ORF">BN424_1885</name>
</gene>
<name>K8ERZ5_CARML</name>
<feature type="region of interest" description="Disordered" evidence="1">
    <location>
        <begin position="27"/>
        <end position="55"/>
    </location>
</feature>
<evidence type="ECO:0000313" key="3">
    <source>
        <dbReference type="EMBL" id="CCO11326.2"/>
    </source>
</evidence>
<proteinExistence type="predicted"/>
<feature type="compositionally biased region" description="Basic and acidic residues" evidence="1">
    <location>
        <begin position="27"/>
        <end position="36"/>
    </location>
</feature>
<dbReference type="STRING" id="1234679.BN424_1885"/>
<dbReference type="KEGG" id="cml:BN424_1885"/>
<dbReference type="AlphaFoldDB" id="K8ERZ5"/>
<evidence type="ECO:0000256" key="2">
    <source>
        <dbReference type="SAM" id="Phobius"/>
    </source>
</evidence>
<evidence type="ECO:0000256" key="1">
    <source>
        <dbReference type="SAM" id="MobiDB-lite"/>
    </source>
</evidence>
<keyword evidence="4" id="KW-1185">Reference proteome</keyword>